<evidence type="ECO:0000256" key="3">
    <source>
        <dbReference type="ARBA" id="ARBA00022840"/>
    </source>
</evidence>
<dbReference type="GO" id="GO:0005737">
    <property type="term" value="C:cytoplasm"/>
    <property type="evidence" value="ECO:0007669"/>
    <property type="project" value="TreeGrafter"/>
</dbReference>
<proteinExistence type="predicted"/>
<evidence type="ECO:0000256" key="2">
    <source>
        <dbReference type="ARBA" id="ARBA00022741"/>
    </source>
</evidence>
<name>A0A8J7P6U6_9BACT</name>
<dbReference type="EC" id="6.3.4.15" evidence="5"/>
<evidence type="ECO:0000256" key="5">
    <source>
        <dbReference type="ARBA" id="ARBA00024227"/>
    </source>
</evidence>
<dbReference type="InterPro" id="IPR003142">
    <property type="entry name" value="BPL_C"/>
</dbReference>
<evidence type="ECO:0000259" key="7">
    <source>
        <dbReference type="PROSITE" id="PS51733"/>
    </source>
</evidence>
<organism evidence="8 9">
    <name type="scientific">Candidatus Obscuribacter phosphatis</name>
    <dbReference type="NCBI Taxonomy" id="1906157"/>
    <lineage>
        <taxon>Bacteria</taxon>
        <taxon>Bacillati</taxon>
        <taxon>Candidatus Melainabacteria</taxon>
        <taxon>Candidatus Obscuribacterales</taxon>
        <taxon>Candidatus Obscuribacteraceae</taxon>
        <taxon>Candidatus Obscuribacter</taxon>
    </lineage>
</organism>
<keyword evidence="4" id="KW-0092">Biotin</keyword>
<feature type="domain" description="BPL/LPL catalytic" evidence="7">
    <location>
        <begin position="1"/>
        <end position="196"/>
    </location>
</feature>
<keyword evidence="6" id="KW-0175">Coiled coil</keyword>
<dbReference type="EMBL" id="JAFLCK010000001">
    <property type="protein sequence ID" value="MBN8659029.1"/>
    <property type="molecule type" value="Genomic_DNA"/>
</dbReference>
<dbReference type="SUPFAM" id="SSF50037">
    <property type="entry name" value="C-terminal domain of transcriptional repressors"/>
    <property type="match status" value="1"/>
</dbReference>
<dbReference type="Gene3D" id="2.30.30.100">
    <property type="match status" value="1"/>
</dbReference>
<dbReference type="Pfam" id="PF02237">
    <property type="entry name" value="BPL_C"/>
    <property type="match status" value="1"/>
</dbReference>
<reference evidence="8" key="1">
    <citation type="submission" date="2021-02" db="EMBL/GenBank/DDBJ databases">
        <title>Genome-Resolved Metagenomics of a Microbial Community Performing Photosynthetic Biological Nutrient Removal.</title>
        <authorList>
            <person name="Mcdaniel E.A."/>
        </authorList>
    </citation>
    <scope>NUCLEOTIDE SEQUENCE</scope>
    <source>
        <strain evidence="8">UWPOB_OBS1</strain>
    </source>
</reference>
<dbReference type="NCBIfam" id="TIGR00121">
    <property type="entry name" value="birA_ligase"/>
    <property type="match status" value="1"/>
</dbReference>
<comment type="caution">
    <text evidence="8">The sequence shown here is derived from an EMBL/GenBank/DDBJ whole genome shotgun (WGS) entry which is preliminary data.</text>
</comment>
<gene>
    <name evidence="8" type="ORF">J0M35_01600</name>
</gene>
<dbReference type="PANTHER" id="PTHR12835:SF5">
    <property type="entry name" value="BIOTIN--PROTEIN LIGASE"/>
    <property type="match status" value="1"/>
</dbReference>
<evidence type="ECO:0000256" key="1">
    <source>
        <dbReference type="ARBA" id="ARBA00022598"/>
    </source>
</evidence>
<evidence type="ECO:0000313" key="9">
    <source>
        <dbReference type="Proteomes" id="UP000664277"/>
    </source>
</evidence>
<evidence type="ECO:0000256" key="6">
    <source>
        <dbReference type="SAM" id="Coils"/>
    </source>
</evidence>
<dbReference type="CDD" id="cd16442">
    <property type="entry name" value="BPL"/>
    <property type="match status" value="1"/>
</dbReference>
<dbReference type="Gene3D" id="3.30.930.10">
    <property type="entry name" value="Bira Bifunctional Protein, Domain 2"/>
    <property type="match status" value="1"/>
</dbReference>
<dbReference type="Proteomes" id="UP000664277">
    <property type="component" value="Unassembled WGS sequence"/>
</dbReference>
<dbReference type="PROSITE" id="PS51733">
    <property type="entry name" value="BPL_LPL_CATALYTIC"/>
    <property type="match status" value="1"/>
</dbReference>
<dbReference type="AlphaFoldDB" id="A0A8J7P6U6"/>
<feature type="coiled-coil region" evidence="6">
    <location>
        <begin position="178"/>
        <end position="205"/>
    </location>
</feature>
<dbReference type="InterPro" id="IPR004143">
    <property type="entry name" value="BPL_LPL_catalytic"/>
</dbReference>
<sequence length="267" mass="28381">MNSAVLNLADFAAALKTRYLGRGANECHEEIDSTNNRAAVLAAQDAVSGTVIMARSQSAGRGRQGRQWVSPLDGGLAFSAILRPNLPLNKLPLVTLAAGNAVCRAARVTCGVELGLKWVNDLTAQGKKVGGILAEKPLKALIVGIGINIRLNRDELPDEIKDRVDWLENLAGMPVDTNLLAAALCQSLEEELDKLEEQLYQAVIDDWKRNSVTLGKTIKATYGGAEIMGVAKDIGESGALIVEKTGGEIVELSAGEISIRMADGSYC</sequence>
<protein>
    <recommendedName>
        <fullName evidence="5">biotin--[biotin carboxyl-carrier protein] ligase</fullName>
        <ecNumber evidence="5">6.3.4.15</ecNumber>
    </recommendedName>
</protein>
<dbReference type="InterPro" id="IPR004408">
    <property type="entry name" value="Biotin_CoA_COase_ligase"/>
</dbReference>
<keyword evidence="2" id="KW-0547">Nucleotide-binding</keyword>
<dbReference type="GO" id="GO:0004077">
    <property type="term" value="F:biotin--[biotin carboxyl-carrier protein] ligase activity"/>
    <property type="evidence" value="ECO:0007669"/>
    <property type="project" value="UniProtKB-EC"/>
</dbReference>
<accession>A0A8J7P6U6</accession>
<keyword evidence="3" id="KW-0067">ATP-binding</keyword>
<evidence type="ECO:0000256" key="4">
    <source>
        <dbReference type="ARBA" id="ARBA00023267"/>
    </source>
</evidence>
<dbReference type="SUPFAM" id="SSF55681">
    <property type="entry name" value="Class II aaRS and biotin synthetases"/>
    <property type="match status" value="1"/>
</dbReference>
<dbReference type="Pfam" id="PF03099">
    <property type="entry name" value="BPL_LplA_LipB"/>
    <property type="match status" value="1"/>
</dbReference>
<evidence type="ECO:0000313" key="8">
    <source>
        <dbReference type="EMBL" id="MBN8659029.1"/>
    </source>
</evidence>
<dbReference type="InterPro" id="IPR045864">
    <property type="entry name" value="aa-tRNA-synth_II/BPL/LPL"/>
</dbReference>
<dbReference type="GO" id="GO:0005524">
    <property type="term" value="F:ATP binding"/>
    <property type="evidence" value="ECO:0007669"/>
    <property type="project" value="UniProtKB-KW"/>
</dbReference>
<dbReference type="InterPro" id="IPR008988">
    <property type="entry name" value="Transcriptional_repressor_C"/>
</dbReference>
<dbReference type="PANTHER" id="PTHR12835">
    <property type="entry name" value="BIOTIN PROTEIN LIGASE"/>
    <property type="match status" value="1"/>
</dbReference>
<keyword evidence="1 8" id="KW-0436">Ligase</keyword>